<organism evidence="2 3">
    <name type="scientific">Solanum commersonii</name>
    <name type="common">Commerson's wild potato</name>
    <name type="synonym">Commerson's nightshade</name>
    <dbReference type="NCBI Taxonomy" id="4109"/>
    <lineage>
        <taxon>Eukaryota</taxon>
        <taxon>Viridiplantae</taxon>
        <taxon>Streptophyta</taxon>
        <taxon>Embryophyta</taxon>
        <taxon>Tracheophyta</taxon>
        <taxon>Spermatophyta</taxon>
        <taxon>Magnoliopsida</taxon>
        <taxon>eudicotyledons</taxon>
        <taxon>Gunneridae</taxon>
        <taxon>Pentapetalae</taxon>
        <taxon>asterids</taxon>
        <taxon>lamiids</taxon>
        <taxon>Solanales</taxon>
        <taxon>Solanaceae</taxon>
        <taxon>Solanoideae</taxon>
        <taxon>Solaneae</taxon>
        <taxon>Solanum</taxon>
    </lineage>
</organism>
<keyword evidence="3" id="KW-1185">Reference proteome</keyword>
<evidence type="ECO:0000313" key="2">
    <source>
        <dbReference type="EMBL" id="KAG5599023.1"/>
    </source>
</evidence>
<evidence type="ECO:0000256" key="1">
    <source>
        <dbReference type="SAM" id="MobiDB-lite"/>
    </source>
</evidence>
<dbReference type="Proteomes" id="UP000824120">
    <property type="component" value="Chromosome 6"/>
</dbReference>
<feature type="region of interest" description="Disordered" evidence="1">
    <location>
        <begin position="58"/>
        <end position="95"/>
    </location>
</feature>
<evidence type="ECO:0000313" key="3">
    <source>
        <dbReference type="Proteomes" id="UP000824120"/>
    </source>
</evidence>
<name>A0A9J5YGQ9_SOLCO</name>
<dbReference type="EMBL" id="JACXVP010000006">
    <property type="protein sequence ID" value="KAG5599023.1"/>
    <property type="molecule type" value="Genomic_DNA"/>
</dbReference>
<sequence>MLITELCRHTGVPRDATRDIEITLSSFTDIWCIEAEYTQEEADRRRVAPVETSLEVDIDSIHAKASSATPTPEPSGKSSPTSFSQSPGTSTSSQPARITQAMIRKMGHLAHSDDVRATLLEATVPWMIENVILAILTPLQAPIDTLTIRVDACESR</sequence>
<dbReference type="OrthoDB" id="1306244at2759"/>
<reference evidence="2 3" key="1">
    <citation type="submission" date="2020-09" db="EMBL/GenBank/DDBJ databases">
        <title>De no assembly of potato wild relative species, Solanum commersonii.</title>
        <authorList>
            <person name="Cho K."/>
        </authorList>
    </citation>
    <scope>NUCLEOTIDE SEQUENCE [LARGE SCALE GENOMIC DNA]</scope>
    <source>
        <strain evidence="2">LZ3.2</strain>
        <tissue evidence="2">Leaf</tissue>
    </source>
</reference>
<accession>A0A9J5YGQ9</accession>
<feature type="compositionally biased region" description="Low complexity" evidence="1">
    <location>
        <begin position="74"/>
        <end position="95"/>
    </location>
</feature>
<evidence type="ECO:0008006" key="4">
    <source>
        <dbReference type="Google" id="ProtNLM"/>
    </source>
</evidence>
<protein>
    <recommendedName>
        <fullName evidence="4">Polyprotein protein</fullName>
    </recommendedName>
</protein>
<gene>
    <name evidence="2" type="ORF">H5410_030393</name>
</gene>
<comment type="caution">
    <text evidence="2">The sequence shown here is derived from an EMBL/GenBank/DDBJ whole genome shotgun (WGS) entry which is preliminary data.</text>
</comment>
<dbReference type="AlphaFoldDB" id="A0A9J5YGQ9"/>
<proteinExistence type="predicted"/>